<dbReference type="Proteomes" id="UP000822993">
    <property type="component" value="Unassembled WGS sequence"/>
</dbReference>
<evidence type="ECO:0000313" key="2">
    <source>
        <dbReference type="Proteomes" id="UP000822993"/>
    </source>
</evidence>
<accession>A0A9D5Z0U8</accession>
<comment type="caution">
    <text evidence="1">The sequence shown here is derived from an EMBL/GenBank/DDBJ whole genome shotgun (WGS) entry which is preliminary data.</text>
</comment>
<dbReference type="EMBL" id="JACSPN010000027">
    <property type="protein sequence ID" value="MBE7701876.1"/>
    <property type="molecule type" value="Genomic_DNA"/>
</dbReference>
<name>A0A9D5Z0U8_9CELL</name>
<evidence type="ECO:0000313" key="1">
    <source>
        <dbReference type="EMBL" id="MBE7701876.1"/>
    </source>
</evidence>
<protein>
    <submittedName>
        <fullName evidence="1">Uncharacterized protein</fullName>
    </submittedName>
</protein>
<dbReference type="RefSeq" id="WP_193721092.1">
    <property type="nucleotide sequence ID" value="NZ_JACSPN010000027.1"/>
</dbReference>
<gene>
    <name evidence="1" type="ORF">H9623_16405</name>
</gene>
<sequence length="170" mass="18240">MLTLFDRDLGLHYGFFHLCDPRDGPPIGLGTDGQANGLCGVPGPGSVSMQTGLHTGHAPLRIELHGDEPAVDPAWEEIVEVSFTPVDGQLALMSFDDGADLEVPALGPLRVRYCASRMDEAARQDTILDGEPTIDRYLVQLWPAAHAPDTVVRVTSDVARRAHASTPPPP</sequence>
<reference evidence="1 2" key="1">
    <citation type="submission" date="2020-08" db="EMBL/GenBank/DDBJ databases">
        <title>A Genomic Blueprint of the Chicken Gut Microbiome.</title>
        <authorList>
            <person name="Gilroy R."/>
            <person name="Ravi A."/>
            <person name="Getino M."/>
            <person name="Pursley I."/>
            <person name="Horton D.L."/>
            <person name="Alikhan N.-F."/>
            <person name="Baker D."/>
            <person name="Gharbi K."/>
            <person name="Hall N."/>
            <person name="Watson M."/>
            <person name="Adriaenssens E.M."/>
            <person name="Foster-Nyarko E."/>
            <person name="Jarju S."/>
            <person name="Secka A."/>
            <person name="Antonio M."/>
            <person name="Oren A."/>
            <person name="Chaudhuri R."/>
            <person name="La Ragione R.M."/>
            <person name="Hildebrand F."/>
            <person name="Pallen M.J."/>
        </authorList>
    </citation>
    <scope>NUCLEOTIDE SEQUENCE [LARGE SCALE GENOMIC DNA]</scope>
    <source>
        <strain evidence="1 2">Sa1BUA8</strain>
    </source>
</reference>
<proteinExistence type="predicted"/>
<keyword evidence="2" id="KW-1185">Reference proteome</keyword>
<organism evidence="1 2">
    <name type="scientific">Oerskovia douganii</name>
    <dbReference type="NCBI Taxonomy" id="2762210"/>
    <lineage>
        <taxon>Bacteria</taxon>
        <taxon>Bacillati</taxon>
        <taxon>Actinomycetota</taxon>
        <taxon>Actinomycetes</taxon>
        <taxon>Micrococcales</taxon>
        <taxon>Cellulomonadaceae</taxon>
        <taxon>Oerskovia</taxon>
    </lineage>
</organism>
<dbReference type="AlphaFoldDB" id="A0A9D5Z0U8"/>